<name>A0A0A3XUL4_BRAJP</name>
<proteinExistence type="predicted"/>
<feature type="domain" description="Transposase IS116/IS110/IS902 C-terminal" evidence="2">
    <location>
        <begin position="213"/>
        <end position="294"/>
    </location>
</feature>
<dbReference type="InterPro" id="IPR047650">
    <property type="entry name" value="Transpos_IS110"/>
</dbReference>
<gene>
    <name evidence="3" type="ORF">MA20_25530</name>
</gene>
<feature type="domain" description="Transposase IS110-like N-terminal" evidence="1">
    <location>
        <begin position="5"/>
        <end position="149"/>
    </location>
</feature>
<organism evidence="3 4">
    <name type="scientific">Bradyrhizobium japonicum</name>
    <dbReference type="NCBI Taxonomy" id="375"/>
    <lineage>
        <taxon>Bacteria</taxon>
        <taxon>Pseudomonadati</taxon>
        <taxon>Pseudomonadota</taxon>
        <taxon>Alphaproteobacteria</taxon>
        <taxon>Hyphomicrobiales</taxon>
        <taxon>Nitrobacteraceae</taxon>
        <taxon>Bradyrhizobium</taxon>
    </lineage>
</organism>
<dbReference type="Proteomes" id="UP000030377">
    <property type="component" value="Unassembled WGS sequence"/>
</dbReference>
<comment type="caution">
    <text evidence="3">The sequence shown here is derived from an EMBL/GenBank/DDBJ whole genome shotgun (WGS) entry which is preliminary data.</text>
</comment>
<dbReference type="PANTHER" id="PTHR33055:SF3">
    <property type="entry name" value="PUTATIVE TRANSPOSASE FOR IS117-RELATED"/>
    <property type="match status" value="1"/>
</dbReference>
<dbReference type="PANTHER" id="PTHR33055">
    <property type="entry name" value="TRANSPOSASE FOR INSERTION SEQUENCE ELEMENT IS1111A"/>
    <property type="match status" value="1"/>
</dbReference>
<dbReference type="EMBL" id="JRPN01000019">
    <property type="protein sequence ID" value="KGT76974.1"/>
    <property type="molecule type" value="Genomic_DNA"/>
</dbReference>
<dbReference type="Pfam" id="PF02371">
    <property type="entry name" value="Transposase_20"/>
    <property type="match status" value="1"/>
</dbReference>
<dbReference type="Pfam" id="PF01548">
    <property type="entry name" value="DEDD_Tnp_IS110"/>
    <property type="match status" value="1"/>
</dbReference>
<evidence type="ECO:0000313" key="4">
    <source>
        <dbReference type="Proteomes" id="UP000030377"/>
    </source>
</evidence>
<dbReference type="RefSeq" id="WP_041957501.1">
    <property type="nucleotide sequence ID" value="NZ_JRPN01000019.1"/>
</dbReference>
<reference evidence="3 4" key="1">
    <citation type="submission" date="2014-09" db="EMBL/GenBank/DDBJ databases">
        <title>Draft genome of Bradyrhizobium japonicum Is-34.</title>
        <authorList>
            <person name="Tsurumaru H."/>
            <person name="Yamakawa T."/>
            <person name="Hashimoto S."/>
            <person name="Okizaki K."/>
            <person name="Kanesaki Y."/>
            <person name="Yoshikawa H."/>
            <person name="Yajima S."/>
        </authorList>
    </citation>
    <scope>NUCLEOTIDE SEQUENCE [LARGE SCALE GENOMIC DNA]</scope>
    <source>
        <strain evidence="3 4">Is-34</strain>
    </source>
</reference>
<sequence length="349" mass="38201">MDFFAGLDVSLEATNICVVDGDGKVVRETKLETDPDAIELFLAEWGIHLKRVGLEAFSYSAWLFTALAEKGLPVICIETRHAKAALNAMLNKTDRNDAKGIAQMMRTGCFRAVHVKSEAAQTLRALLVGRKALLGKVLDMENMIRGLLRPFGLKVGEISVGRFDARVREIMAGKKELEAIVAPLLDARAAMRLQLAKLHRLALAAARSDSAVRRMMTVPGVGALVALTFRATVDDPTRFKRSTNVGAHFGLTPRRYQSGQTDRIGSISKCGDELTRAMLYEAAIAILTRIPKNFKLRLWGLRLARKKGLKRAATAVARALAVLLHKIWIDGTTFRFGAGGKRGRVAAAK</sequence>
<dbReference type="GO" id="GO:0003677">
    <property type="term" value="F:DNA binding"/>
    <property type="evidence" value="ECO:0007669"/>
    <property type="project" value="InterPro"/>
</dbReference>
<evidence type="ECO:0000259" key="1">
    <source>
        <dbReference type="Pfam" id="PF01548"/>
    </source>
</evidence>
<dbReference type="InterPro" id="IPR003346">
    <property type="entry name" value="Transposase_20"/>
</dbReference>
<dbReference type="GO" id="GO:0006313">
    <property type="term" value="P:DNA transposition"/>
    <property type="evidence" value="ECO:0007669"/>
    <property type="project" value="InterPro"/>
</dbReference>
<dbReference type="NCBIfam" id="NF033542">
    <property type="entry name" value="transpos_IS110"/>
    <property type="match status" value="1"/>
</dbReference>
<dbReference type="InterPro" id="IPR002525">
    <property type="entry name" value="Transp_IS110-like_N"/>
</dbReference>
<accession>A0A0A3XUL4</accession>
<dbReference type="AlphaFoldDB" id="A0A0A3XUL4"/>
<dbReference type="GO" id="GO:0004803">
    <property type="term" value="F:transposase activity"/>
    <property type="evidence" value="ECO:0007669"/>
    <property type="project" value="InterPro"/>
</dbReference>
<protein>
    <submittedName>
        <fullName evidence="3">Transposase</fullName>
    </submittedName>
</protein>
<evidence type="ECO:0000313" key="3">
    <source>
        <dbReference type="EMBL" id="KGT76974.1"/>
    </source>
</evidence>
<evidence type="ECO:0000259" key="2">
    <source>
        <dbReference type="Pfam" id="PF02371"/>
    </source>
</evidence>